<feature type="chain" id="PRO_5045424291" evidence="2">
    <location>
        <begin position="22"/>
        <end position="412"/>
    </location>
</feature>
<feature type="signal peptide" evidence="2">
    <location>
        <begin position="1"/>
        <end position="21"/>
    </location>
</feature>
<protein>
    <submittedName>
        <fullName evidence="3">Uncharacterized protein</fullName>
    </submittedName>
</protein>
<feature type="region of interest" description="Disordered" evidence="1">
    <location>
        <begin position="233"/>
        <end position="278"/>
    </location>
</feature>
<dbReference type="Proteomes" id="UP000199468">
    <property type="component" value="Unassembled WGS sequence"/>
</dbReference>
<comment type="caution">
    <text evidence="3">The sequence shown here is derived from an EMBL/GenBank/DDBJ whole genome shotgun (WGS) entry which is preliminary data.</text>
</comment>
<evidence type="ECO:0000256" key="2">
    <source>
        <dbReference type="SAM" id="SignalP"/>
    </source>
</evidence>
<organism evidence="3 4">
    <name type="scientific">Bosea robiniae</name>
    <dbReference type="NCBI Taxonomy" id="1036780"/>
    <lineage>
        <taxon>Bacteria</taxon>
        <taxon>Pseudomonadati</taxon>
        <taxon>Pseudomonadota</taxon>
        <taxon>Alphaproteobacteria</taxon>
        <taxon>Hyphomicrobiales</taxon>
        <taxon>Boseaceae</taxon>
        <taxon>Bosea</taxon>
    </lineage>
</organism>
<feature type="compositionally biased region" description="Low complexity" evidence="1">
    <location>
        <begin position="259"/>
        <end position="272"/>
    </location>
</feature>
<proteinExistence type="predicted"/>
<dbReference type="RefSeq" id="WP_139163470.1">
    <property type="nucleotide sequence ID" value="NZ_FNBZ01000001.1"/>
</dbReference>
<reference evidence="3 4" key="1">
    <citation type="submission" date="2016-10" db="EMBL/GenBank/DDBJ databases">
        <authorList>
            <person name="Varghese N."/>
            <person name="Submissions S."/>
        </authorList>
    </citation>
    <scope>NUCLEOTIDE SEQUENCE [LARGE SCALE GENOMIC DNA]</scope>
    <source>
        <strain evidence="3 4">DSM 26672</strain>
    </source>
</reference>
<evidence type="ECO:0000313" key="3">
    <source>
        <dbReference type="EMBL" id="SDF29571.1"/>
    </source>
</evidence>
<accession>A0ABY0NCZ0</accession>
<evidence type="ECO:0000313" key="4">
    <source>
        <dbReference type="Proteomes" id="UP000199468"/>
    </source>
</evidence>
<evidence type="ECO:0000256" key="1">
    <source>
        <dbReference type="SAM" id="MobiDB-lite"/>
    </source>
</evidence>
<gene>
    <name evidence="3" type="ORF">SAMN05421844_101272</name>
</gene>
<name>A0ABY0NCZ0_9HYPH</name>
<keyword evidence="4" id="KW-1185">Reference proteome</keyword>
<keyword evidence="2" id="KW-0732">Signal</keyword>
<dbReference type="EMBL" id="FNBZ01000001">
    <property type="protein sequence ID" value="SDF29571.1"/>
    <property type="molecule type" value="Genomic_DNA"/>
</dbReference>
<sequence>MCVVRKTTLIVVCLCASVAQGANEPRYIASGGRQGFYWEAFLLGDESAGVGAIRDVKVSFITNEGKATDVEFLANCNPGNPHVVDQDDRKTEISLSARPSQAEILPYGVWYASCRKQFGRFSERGLDGKRQLSSSKLAFPIEGAEQVAEIRPDARLAPMRGLTRLTIKVATQPETVFVYCSPSVPTVFWPDSKGKVEISDADEERARKGDALVSRALSIWGAVCQRLPEQSKDRVAKAQASVTPKSAGGDRTSASVVRSPAAKSQSSEAQAKVVGGEAPSFTGSREQIDALKSMYQMYMFTSRICEIVKEYSDDLRPLKQVMSDVEKIYKGNGIDTDKLWKEAAATLYEAQFGPQLKMIENLEGMGGFSLPSDRRKAAPQCAQLISLTKSGGLATLKILGANSDVSTMKKDF</sequence>